<reference evidence="17 18" key="1">
    <citation type="submission" date="2012-09" db="EMBL/GenBank/DDBJ databases">
        <title>Draft Genome Sequences of 6 Strains from Genus Thauera.</title>
        <authorList>
            <person name="Liu B."/>
            <person name="Shapleigh J.P."/>
            <person name="Frostegard A.H."/>
        </authorList>
    </citation>
    <scope>NUCLEOTIDE SEQUENCE [LARGE SCALE GENOMIC DNA]</scope>
    <source>
        <strain evidence="18">47Lol / DSM 12138</strain>
    </source>
</reference>
<keyword evidence="10 17" id="KW-0675">Receptor</keyword>
<comment type="caution">
    <text evidence="17">The sequence shown here is derived from an EMBL/GenBank/DDBJ whole genome shotgun (WGS) entry which is preliminary data.</text>
</comment>
<dbReference type="PANTHER" id="PTHR30069">
    <property type="entry name" value="TONB-DEPENDENT OUTER MEMBRANE RECEPTOR"/>
    <property type="match status" value="1"/>
</dbReference>
<dbReference type="InterPro" id="IPR012910">
    <property type="entry name" value="Plug_dom"/>
</dbReference>
<keyword evidence="15" id="KW-0732">Signal</keyword>
<evidence type="ECO:0000256" key="1">
    <source>
        <dbReference type="ARBA" id="ARBA00004571"/>
    </source>
</evidence>
<accession>N6ZEV4</accession>
<gene>
    <name evidence="17" type="ORF">C666_00645</name>
</gene>
<feature type="region of interest" description="Disordered" evidence="14">
    <location>
        <begin position="1"/>
        <end position="20"/>
    </location>
</feature>
<keyword evidence="5" id="KW-0410">Iron transport</keyword>
<evidence type="ECO:0000256" key="8">
    <source>
        <dbReference type="ARBA" id="ARBA00023077"/>
    </source>
</evidence>
<feature type="signal peptide" evidence="15">
    <location>
        <begin position="1"/>
        <end position="45"/>
    </location>
</feature>
<dbReference type="eggNOG" id="COG4774">
    <property type="taxonomic scope" value="Bacteria"/>
</dbReference>
<dbReference type="InterPro" id="IPR011662">
    <property type="entry name" value="Secretin/TonB_short_N"/>
</dbReference>
<evidence type="ECO:0000256" key="5">
    <source>
        <dbReference type="ARBA" id="ARBA00022496"/>
    </source>
</evidence>
<dbReference type="SUPFAM" id="SSF56935">
    <property type="entry name" value="Porins"/>
    <property type="match status" value="1"/>
</dbReference>
<keyword evidence="5" id="KW-0406">Ion transport</keyword>
<dbReference type="Gene3D" id="3.55.50.30">
    <property type="match status" value="1"/>
</dbReference>
<evidence type="ECO:0000256" key="3">
    <source>
        <dbReference type="ARBA" id="ARBA00022448"/>
    </source>
</evidence>
<evidence type="ECO:0000256" key="13">
    <source>
        <dbReference type="RuleBase" id="RU003357"/>
    </source>
</evidence>
<dbReference type="SMART" id="SM00965">
    <property type="entry name" value="STN"/>
    <property type="match status" value="1"/>
</dbReference>
<evidence type="ECO:0000256" key="14">
    <source>
        <dbReference type="SAM" id="MobiDB-lite"/>
    </source>
</evidence>
<comment type="similarity">
    <text evidence="2 12 13">Belongs to the TonB-dependent receptor family.</text>
</comment>
<dbReference type="Pfam" id="PF07715">
    <property type="entry name" value="Plug"/>
    <property type="match status" value="1"/>
</dbReference>
<sequence>MSHIHNKRPSRSPRLPHARRAPRPLAAALCSALLLLAGGTLTGQAASAADGAPLQARQYRIPAGPLAQVLGQFAAETGIALSFDASHLQGMASPGLSGSHTPEDGFAILLQGSGYTAIGQGGGKYIVQRLPDVPPATLSAVTVTAQQESVYTTPRAVFSVAREKLDRVPQASTGDIFKGVPGVLAGNVRNGVSIEPNIRGMQGMGRVKVLVDGTEAVSSAYKGYGGNRDHSFVDPDFLAGFDVEKGPVNSAYGGGAIGGAVRMHTLAADDLITDPDKQWAIQIKGMHGDNTSDDLERTRYCATSFGARGEACSNGTTWTDPRNGRVYDDRREHGSGSYADKNYAGSIIGAWRPFDKLELVAGLSKRLSGNYASGKRGTATYVRAGAPQERDIAAKQPGEEVLSHQDTSTYLLKGKLHLPADQTLEAGYNHYRSTFGEVRDTEYCLVVGNIEDCFPPPSETSQKRYNLSHAWQPDSPWWDLRTELWYVETEELRGPNYQDNDVETLGLRMHNTSRLDLPWFPLSLNYGGQWTQEKTAVASSRRNSASVVQQNDIRGEPAGKTTQYAFFGNLTLPVNGWLTLNGGGRYDHFKMARSRTDERPAGYTSPVTDDEESEVSFNYGLTVEPMQGMQFYARYSEGWRAPSMRENLLSSVDNSAEGLEPERSKSIDLGMNLAFANVLRDGDKLGVKLGWFDSKYDNYIYGNGAFLVFFDNIPRFHARGEELSLNYDAGWMFAEYALTHYSKAEACYRMLNQLSMPMECINGVGRSGLDPMALPRTSQYLTAGVRLLNKSLVVGVNVNKTSDPLMGTDRINRYHWQEYTIYDLFGNYRVNKYLDVGLSVENLRDTFYVEAGTNMINLPSPGRTARLTATLKF</sequence>
<name>N6ZEV4_THAL4</name>
<evidence type="ECO:0000256" key="12">
    <source>
        <dbReference type="PROSITE-ProRule" id="PRU01360"/>
    </source>
</evidence>
<evidence type="ECO:0000313" key="18">
    <source>
        <dbReference type="Proteomes" id="UP000013232"/>
    </source>
</evidence>
<keyword evidence="3 12" id="KW-0813">Transport</keyword>
<proteinExistence type="inferred from homology"/>
<dbReference type="Gene3D" id="2.170.130.10">
    <property type="entry name" value="TonB-dependent receptor, plug domain"/>
    <property type="match status" value="1"/>
</dbReference>
<evidence type="ECO:0000256" key="6">
    <source>
        <dbReference type="ARBA" id="ARBA00022692"/>
    </source>
</evidence>
<dbReference type="GO" id="GO:0044718">
    <property type="term" value="P:siderophore transmembrane transport"/>
    <property type="evidence" value="ECO:0007669"/>
    <property type="project" value="TreeGrafter"/>
</dbReference>
<comment type="subcellular location">
    <subcellularLocation>
        <location evidence="1 12">Cell outer membrane</location>
        <topology evidence="1 12">Multi-pass membrane protein</topology>
    </subcellularLocation>
</comment>
<evidence type="ECO:0000256" key="2">
    <source>
        <dbReference type="ARBA" id="ARBA00009810"/>
    </source>
</evidence>
<keyword evidence="9 12" id="KW-0472">Membrane</keyword>
<evidence type="ECO:0000313" key="17">
    <source>
        <dbReference type="EMBL" id="ENO90689.1"/>
    </source>
</evidence>
<evidence type="ECO:0000256" key="4">
    <source>
        <dbReference type="ARBA" id="ARBA00022452"/>
    </source>
</evidence>
<evidence type="ECO:0000256" key="7">
    <source>
        <dbReference type="ARBA" id="ARBA00023004"/>
    </source>
</evidence>
<evidence type="ECO:0000256" key="15">
    <source>
        <dbReference type="SAM" id="SignalP"/>
    </source>
</evidence>
<keyword evidence="11 12" id="KW-0998">Cell outer membrane</keyword>
<dbReference type="Pfam" id="PF00593">
    <property type="entry name" value="TonB_dep_Rec_b-barrel"/>
    <property type="match status" value="1"/>
</dbReference>
<dbReference type="EMBL" id="AMXE01000001">
    <property type="protein sequence ID" value="ENO90689.1"/>
    <property type="molecule type" value="Genomic_DNA"/>
</dbReference>
<feature type="chain" id="PRO_5004128977" evidence="15">
    <location>
        <begin position="46"/>
        <end position="873"/>
    </location>
</feature>
<dbReference type="Proteomes" id="UP000013232">
    <property type="component" value="Unassembled WGS sequence"/>
</dbReference>
<keyword evidence="8 13" id="KW-0798">TonB box</keyword>
<feature type="domain" description="Secretin/TonB short N-terminal" evidence="16">
    <location>
        <begin position="79"/>
        <end position="130"/>
    </location>
</feature>
<dbReference type="GO" id="GO:0015344">
    <property type="term" value="F:siderophore uptake transmembrane transporter activity"/>
    <property type="evidence" value="ECO:0007669"/>
    <property type="project" value="TreeGrafter"/>
</dbReference>
<dbReference type="AlphaFoldDB" id="N6ZEV4"/>
<dbReference type="InterPro" id="IPR036942">
    <property type="entry name" value="Beta-barrel_TonB_sf"/>
</dbReference>
<evidence type="ECO:0000259" key="16">
    <source>
        <dbReference type="SMART" id="SM00965"/>
    </source>
</evidence>
<dbReference type="GO" id="GO:0009279">
    <property type="term" value="C:cell outer membrane"/>
    <property type="evidence" value="ECO:0007669"/>
    <property type="project" value="UniProtKB-SubCell"/>
</dbReference>
<dbReference type="Gene3D" id="2.40.170.20">
    <property type="entry name" value="TonB-dependent receptor, beta-barrel domain"/>
    <property type="match status" value="1"/>
</dbReference>
<keyword evidence="7" id="KW-0408">Iron</keyword>
<evidence type="ECO:0000256" key="11">
    <source>
        <dbReference type="ARBA" id="ARBA00023237"/>
    </source>
</evidence>
<keyword evidence="18" id="KW-1185">Reference proteome</keyword>
<dbReference type="PANTHER" id="PTHR30069:SF41">
    <property type="entry name" value="HEME_HEMOPEXIN UTILIZATION PROTEIN C"/>
    <property type="match status" value="1"/>
</dbReference>
<dbReference type="RefSeq" id="WP_004332446.1">
    <property type="nucleotide sequence ID" value="NZ_AMXE01000001.1"/>
</dbReference>
<keyword evidence="6 12" id="KW-0812">Transmembrane</keyword>
<evidence type="ECO:0000256" key="10">
    <source>
        <dbReference type="ARBA" id="ARBA00023170"/>
    </source>
</evidence>
<dbReference type="InterPro" id="IPR000531">
    <property type="entry name" value="Beta-barrel_TonB"/>
</dbReference>
<dbReference type="PROSITE" id="PS52016">
    <property type="entry name" value="TONB_DEPENDENT_REC_3"/>
    <property type="match status" value="1"/>
</dbReference>
<evidence type="ECO:0000256" key="9">
    <source>
        <dbReference type="ARBA" id="ARBA00023136"/>
    </source>
</evidence>
<keyword evidence="4 12" id="KW-1134">Transmembrane beta strand</keyword>
<dbReference type="InterPro" id="IPR037066">
    <property type="entry name" value="Plug_dom_sf"/>
</dbReference>
<dbReference type="OrthoDB" id="6046653at2"/>
<dbReference type="STRING" id="1123367.GCA_000621305_01726"/>
<organism evidence="17 18">
    <name type="scientific">Thauera linaloolentis (strain DSM 12138 / JCM 21573 / CCUG 41526 / CIP 105981 / IAM 15112 / NBRC 102519 / 47Lol)</name>
    <dbReference type="NCBI Taxonomy" id="1123367"/>
    <lineage>
        <taxon>Bacteria</taxon>
        <taxon>Pseudomonadati</taxon>
        <taxon>Pseudomonadota</taxon>
        <taxon>Betaproteobacteria</taxon>
        <taxon>Rhodocyclales</taxon>
        <taxon>Zoogloeaceae</taxon>
        <taxon>Thauera</taxon>
    </lineage>
</organism>
<dbReference type="InterPro" id="IPR039426">
    <property type="entry name" value="TonB-dep_rcpt-like"/>
</dbReference>
<protein>
    <submittedName>
        <fullName evidence="17">TonB-dependent heme/hemoglobin receptor family protein</fullName>
    </submittedName>
</protein>